<proteinExistence type="predicted"/>
<accession>A0AAV7RKV3</accession>
<evidence type="ECO:0000313" key="1">
    <source>
        <dbReference type="EMBL" id="KAJ1153091.1"/>
    </source>
</evidence>
<keyword evidence="2" id="KW-1185">Reference proteome</keyword>
<name>A0AAV7RKV3_PLEWA</name>
<reference evidence="1" key="1">
    <citation type="journal article" date="2022" name="bioRxiv">
        <title>Sequencing and chromosome-scale assembly of the giantPleurodeles waltlgenome.</title>
        <authorList>
            <person name="Brown T."/>
            <person name="Elewa A."/>
            <person name="Iarovenko S."/>
            <person name="Subramanian E."/>
            <person name="Araus A.J."/>
            <person name="Petzold A."/>
            <person name="Susuki M."/>
            <person name="Suzuki K.-i.T."/>
            <person name="Hayashi T."/>
            <person name="Toyoda A."/>
            <person name="Oliveira C."/>
            <person name="Osipova E."/>
            <person name="Leigh N.D."/>
            <person name="Simon A."/>
            <person name="Yun M.H."/>
        </authorList>
    </citation>
    <scope>NUCLEOTIDE SEQUENCE</scope>
    <source>
        <strain evidence="1">20211129_DDA</strain>
        <tissue evidence="1">Liver</tissue>
    </source>
</reference>
<organism evidence="1 2">
    <name type="scientific">Pleurodeles waltl</name>
    <name type="common">Iberian ribbed newt</name>
    <dbReference type="NCBI Taxonomy" id="8319"/>
    <lineage>
        <taxon>Eukaryota</taxon>
        <taxon>Metazoa</taxon>
        <taxon>Chordata</taxon>
        <taxon>Craniata</taxon>
        <taxon>Vertebrata</taxon>
        <taxon>Euteleostomi</taxon>
        <taxon>Amphibia</taxon>
        <taxon>Batrachia</taxon>
        <taxon>Caudata</taxon>
        <taxon>Salamandroidea</taxon>
        <taxon>Salamandridae</taxon>
        <taxon>Pleurodelinae</taxon>
        <taxon>Pleurodeles</taxon>
    </lineage>
</organism>
<comment type="caution">
    <text evidence="1">The sequence shown here is derived from an EMBL/GenBank/DDBJ whole genome shotgun (WGS) entry which is preliminary data.</text>
</comment>
<evidence type="ECO:0000313" key="2">
    <source>
        <dbReference type="Proteomes" id="UP001066276"/>
    </source>
</evidence>
<sequence>MEDASKAGNGGAILCARGAFVGPPWALGDAGEGGFGRAEGAGLNKMGEIYPEGSSVSVADLQQQGDASPLLLFLGYRLRVVLGQLYPRFPEKPVALGALQVLLTSDTHKRLITRLYNASQCDPS</sequence>
<dbReference type="AlphaFoldDB" id="A0AAV7RKV3"/>
<protein>
    <submittedName>
        <fullName evidence="1">Uncharacterized protein</fullName>
    </submittedName>
</protein>
<gene>
    <name evidence="1" type="ORF">NDU88_005858</name>
</gene>
<dbReference type="EMBL" id="JANPWB010000009">
    <property type="protein sequence ID" value="KAJ1153091.1"/>
    <property type="molecule type" value="Genomic_DNA"/>
</dbReference>
<dbReference type="Proteomes" id="UP001066276">
    <property type="component" value="Chromosome 5"/>
</dbReference>